<dbReference type="Gene3D" id="3.30.470.20">
    <property type="entry name" value="ATP-grasp fold, B domain"/>
    <property type="match status" value="1"/>
</dbReference>
<dbReference type="GO" id="GO:0018169">
    <property type="term" value="F:ribosomal S6-glutamic acid ligase activity"/>
    <property type="evidence" value="ECO:0007669"/>
    <property type="project" value="TreeGrafter"/>
</dbReference>
<evidence type="ECO:0000313" key="4">
    <source>
        <dbReference type="Proteomes" id="UP000526501"/>
    </source>
</evidence>
<dbReference type="Pfam" id="PF14401">
    <property type="entry name" value="RLAN"/>
    <property type="match status" value="1"/>
</dbReference>
<evidence type="ECO:0000256" key="1">
    <source>
        <dbReference type="PROSITE-ProRule" id="PRU00409"/>
    </source>
</evidence>
<accession>A0A7X1E9F1</accession>
<dbReference type="InterPro" id="IPR011761">
    <property type="entry name" value="ATP-grasp"/>
</dbReference>
<keyword evidence="4" id="KW-1185">Reference proteome</keyword>
<dbReference type="PANTHER" id="PTHR21621:SF0">
    <property type="entry name" value="BETA-CITRYLGLUTAMATE SYNTHASE B-RELATED"/>
    <property type="match status" value="1"/>
</dbReference>
<keyword evidence="1" id="KW-0067">ATP-binding</keyword>
<sequence length="496" mass="56124">MTSFNTEIRSELNFRIVVDSPSKIPTRFKSFPTVTSAQYLSSEYADRKRLKIVNLCSHRKALSTSYYVSLLAEARNHRCLPEAKTLHQIESKLLIRDAVGDLEELFQSSFKRLTTSQFTLSVYFGKNLAKSYDKLAKRLYALFPCPLVQYQFLKVDGKWKLKEINQLGLHQTPDEHHEFIADQLEAMLHKRWRRDQPSKTYRYEIAILVNAQEANAPSDEAALAKFCKAANQLDMRAEIISPRDLPRLMEFDALFLRETTRLDNHTMRFALKAERSGMVVIDDPESIRRCCNKVYLAELLRAKNIPTPTSTLITKRNLHEISPGFSYPLVVKIPDGSFSIGVHKVKSEPELLSLCKDLLNTSSVLIAQEFVPTDFDWRIGVIDGVPLYACRYYMSKGHWQIYNHAVKGADSSGDSAGVPIDQVPPVVIETAIKAAALIGNGFYGVDIKQSGDVALVIEVNDNPSIDAGIEDELIGDELYLAIMGTFLKRLEAKRDR</sequence>
<dbReference type="Proteomes" id="UP000526501">
    <property type="component" value="Unassembled WGS sequence"/>
</dbReference>
<dbReference type="GO" id="GO:0009432">
    <property type="term" value="P:SOS response"/>
    <property type="evidence" value="ECO:0007669"/>
    <property type="project" value="TreeGrafter"/>
</dbReference>
<evidence type="ECO:0000259" key="2">
    <source>
        <dbReference type="PROSITE" id="PS50975"/>
    </source>
</evidence>
<dbReference type="Pfam" id="PF08443">
    <property type="entry name" value="RimK"/>
    <property type="match status" value="1"/>
</dbReference>
<feature type="domain" description="ATP-grasp" evidence="2">
    <location>
        <begin position="297"/>
        <end position="487"/>
    </location>
</feature>
<dbReference type="EMBL" id="JACHVC010000012">
    <property type="protein sequence ID" value="MBC2607143.1"/>
    <property type="molecule type" value="Genomic_DNA"/>
</dbReference>
<dbReference type="InterPro" id="IPR025839">
    <property type="entry name" value="RLAN_dom"/>
</dbReference>
<dbReference type="GO" id="GO:0005524">
    <property type="term" value="F:ATP binding"/>
    <property type="evidence" value="ECO:0007669"/>
    <property type="project" value="UniProtKB-UniRule"/>
</dbReference>
<dbReference type="RefSeq" id="WP_185661000.1">
    <property type="nucleotide sequence ID" value="NZ_CAWPOO010000012.1"/>
</dbReference>
<reference evidence="3 4" key="1">
    <citation type="submission" date="2020-07" db="EMBL/GenBank/DDBJ databases">
        <authorList>
            <person name="Feng X."/>
        </authorList>
    </citation>
    <scope>NUCLEOTIDE SEQUENCE [LARGE SCALE GENOMIC DNA]</scope>
    <source>
        <strain evidence="3 4">JCM23202</strain>
    </source>
</reference>
<dbReference type="GO" id="GO:0005737">
    <property type="term" value="C:cytoplasm"/>
    <property type="evidence" value="ECO:0007669"/>
    <property type="project" value="TreeGrafter"/>
</dbReference>
<dbReference type="AlphaFoldDB" id="A0A7X1E9F1"/>
<gene>
    <name evidence="3" type="ORF">H5P27_13905</name>
</gene>
<comment type="caution">
    <text evidence="3">The sequence shown here is derived from an EMBL/GenBank/DDBJ whole genome shotgun (WGS) entry which is preliminary data.</text>
</comment>
<keyword evidence="1" id="KW-0547">Nucleotide-binding</keyword>
<dbReference type="InterPro" id="IPR013651">
    <property type="entry name" value="ATP-grasp_RimK-type"/>
</dbReference>
<dbReference type="PANTHER" id="PTHR21621">
    <property type="entry name" value="RIBOSOMAL PROTEIN S6 MODIFICATION PROTEIN"/>
    <property type="match status" value="1"/>
</dbReference>
<dbReference type="GO" id="GO:0046872">
    <property type="term" value="F:metal ion binding"/>
    <property type="evidence" value="ECO:0007669"/>
    <property type="project" value="InterPro"/>
</dbReference>
<dbReference type="Gene3D" id="3.30.1490.20">
    <property type="entry name" value="ATP-grasp fold, A domain"/>
    <property type="match status" value="1"/>
</dbReference>
<evidence type="ECO:0000313" key="3">
    <source>
        <dbReference type="EMBL" id="MBC2607143.1"/>
    </source>
</evidence>
<dbReference type="SUPFAM" id="SSF56059">
    <property type="entry name" value="Glutathione synthetase ATP-binding domain-like"/>
    <property type="match status" value="1"/>
</dbReference>
<protein>
    <submittedName>
        <fullName evidence="3">RimK family protein</fullName>
    </submittedName>
</protein>
<proteinExistence type="predicted"/>
<dbReference type="PROSITE" id="PS50975">
    <property type="entry name" value="ATP_GRASP"/>
    <property type="match status" value="1"/>
</dbReference>
<organism evidence="3 4">
    <name type="scientific">Pelagicoccus albus</name>
    <dbReference type="NCBI Taxonomy" id="415222"/>
    <lineage>
        <taxon>Bacteria</taxon>
        <taxon>Pseudomonadati</taxon>
        <taxon>Verrucomicrobiota</taxon>
        <taxon>Opitutia</taxon>
        <taxon>Puniceicoccales</taxon>
        <taxon>Pelagicoccaceae</taxon>
        <taxon>Pelagicoccus</taxon>
    </lineage>
</organism>
<name>A0A7X1E9F1_9BACT</name>
<dbReference type="InterPro" id="IPR013815">
    <property type="entry name" value="ATP_grasp_subdomain_1"/>
</dbReference>